<sequence>MEYFKIVKASTTQVLKLKLSNQNLEKFCESIFYMGGRTDVCKIGGMWGEFTLLRDEIMRGVRFSMGL</sequence>
<name>X1N6M6_9ZZZZ</name>
<dbReference type="EMBL" id="BARV01017362">
    <property type="protein sequence ID" value="GAI22470.1"/>
    <property type="molecule type" value="Genomic_DNA"/>
</dbReference>
<protein>
    <submittedName>
        <fullName evidence="1">Uncharacterized protein</fullName>
    </submittedName>
</protein>
<gene>
    <name evidence="1" type="ORF">S06H3_29612</name>
</gene>
<accession>X1N6M6</accession>
<evidence type="ECO:0000313" key="1">
    <source>
        <dbReference type="EMBL" id="GAI22470.1"/>
    </source>
</evidence>
<proteinExistence type="predicted"/>
<comment type="caution">
    <text evidence="1">The sequence shown here is derived from an EMBL/GenBank/DDBJ whole genome shotgun (WGS) entry which is preliminary data.</text>
</comment>
<reference evidence="1" key="1">
    <citation type="journal article" date="2014" name="Front. Microbiol.">
        <title>High frequency of phylogenetically diverse reductive dehalogenase-homologous genes in deep subseafloor sedimentary metagenomes.</title>
        <authorList>
            <person name="Kawai M."/>
            <person name="Futagami T."/>
            <person name="Toyoda A."/>
            <person name="Takaki Y."/>
            <person name="Nishi S."/>
            <person name="Hori S."/>
            <person name="Arai W."/>
            <person name="Tsubouchi T."/>
            <person name="Morono Y."/>
            <person name="Uchiyama I."/>
            <person name="Ito T."/>
            <person name="Fujiyama A."/>
            <person name="Inagaki F."/>
            <person name="Takami H."/>
        </authorList>
    </citation>
    <scope>NUCLEOTIDE SEQUENCE</scope>
    <source>
        <strain evidence="1">Expedition CK06-06</strain>
    </source>
</reference>
<dbReference type="AlphaFoldDB" id="X1N6M6"/>
<organism evidence="1">
    <name type="scientific">marine sediment metagenome</name>
    <dbReference type="NCBI Taxonomy" id="412755"/>
    <lineage>
        <taxon>unclassified sequences</taxon>
        <taxon>metagenomes</taxon>
        <taxon>ecological metagenomes</taxon>
    </lineage>
</organism>